<evidence type="ECO:0000313" key="4">
    <source>
        <dbReference type="Proteomes" id="UP000007494"/>
    </source>
</evidence>
<accession>F0VAW2</accession>
<dbReference type="eggNOG" id="ENOG502QYZT">
    <property type="taxonomic scope" value="Eukaryota"/>
</dbReference>
<dbReference type="SUPFAM" id="SSF74877">
    <property type="entry name" value="Major surface antigen p30, SAG1"/>
    <property type="match status" value="2"/>
</dbReference>
<keyword evidence="4" id="KW-1185">Reference proteome</keyword>
<proteinExistence type="predicted"/>
<dbReference type="PRINTS" id="PR01801">
    <property type="entry name" value="SURFCEANTIGN"/>
</dbReference>
<dbReference type="AlphaFoldDB" id="F0VAW2"/>
<dbReference type="EMBL" id="FR823385">
    <property type="protein sequence ID" value="CBZ50820.1"/>
    <property type="molecule type" value="Genomic_DNA"/>
</dbReference>
<gene>
    <name evidence="3" type="ORF">BN1204_038950</name>
    <name evidence="2" type="ORF">NCLIV_038950</name>
</gene>
<dbReference type="InterPro" id="IPR007226">
    <property type="entry name" value="SRS_dom"/>
</dbReference>
<dbReference type="GO" id="GO:0016020">
    <property type="term" value="C:membrane"/>
    <property type="evidence" value="ECO:0007669"/>
    <property type="project" value="InterPro"/>
</dbReference>
<organism evidence="2 4">
    <name type="scientific">Neospora caninum (strain Liverpool)</name>
    <dbReference type="NCBI Taxonomy" id="572307"/>
    <lineage>
        <taxon>Eukaryota</taxon>
        <taxon>Sar</taxon>
        <taxon>Alveolata</taxon>
        <taxon>Apicomplexa</taxon>
        <taxon>Conoidasida</taxon>
        <taxon>Coccidia</taxon>
        <taxon>Eucoccidiorida</taxon>
        <taxon>Eimeriorina</taxon>
        <taxon>Sarcocystidae</taxon>
        <taxon>Neospora</taxon>
    </lineage>
</organism>
<protein>
    <submittedName>
        <fullName evidence="2 3">Srs domain-containing protein</fullName>
    </submittedName>
</protein>
<name>F0VAW2_NEOCL</name>
<dbReference type="VEuPathDB" id="ToxoDB:NCLIV_038950"/>
<dbReference type="RefSeq" id="XP_003880853.1">
    <property type="nucleotide sequence ID" value="XM_003880804.1"/>
</dbReference>
<evidence type="ECO:0000313" key="3">
    <source>
        <dbReference type="EMBL" id="CEL68121.1"/>
    </source>
</evidence>
<sequence>MGHVRTQGAAVVDVSSSASQFLNVREVSLKMTLASRLGLVVLLLLASTAGQSGYPSSFVIQAVADEPASECVVQESEGQTTCTCLSTEAGKPKVLQATLSAAKSALQLVCQSDLKCAPDGLSEKQVCPESTTDLKDCKANGPTECVNVTTLLTGNIETVRWEEVNVDSKNPKPKRLTIPTENLPYTDKKFIVGCLDKEGNNAKCKLTVTLEARESVTENQTVTCAYGKTSNPTHQTITLSPSQNSFTLVCGSEGEVLPTEYQNTYCVSQAGTNASAECCGNYTEVIPAYESNWWKEDRSSHSFTLAIPEDGFPEEATNITVGCQQKGADTSNNARDEAVSDSPTVCSVDVTIEGVTSSASSVGTAGAFSFLGGFAALLTGLGPVM</sequence>
<dbReference type="OrthoDB" id="331501at2759"/>
<reference evidence="4" key="3">
    <citation type="journal article" date="2012" name="PLoS Pathog.">
        <title>Comparative genomics of the apicomplexan parasites Toxoplasma gondii and Neospora caninum: Coccidia differing in host range and transmission strategy.</title>
        <authorList>
            <person name="Reid A.J."/>
            <person name="Vermont S.J."/>
            <person name="Cotton J.A."/>
            <person name="Harris D."/>
            <person name="Hill-Cawthorne G.A."/>
            <person name="Konen-Waisman S."/>
            <person name="Latham S.M."/>
            <person name="Mourier T."/>
            <person name="Norton R."/>
            <person name="Quail M.A."/>
            <person name="Sanders M."/>
            <person name="Shanmugam D."/>
            <person name="Sohal A."/>
            <person name="Wasmuth J.D."/>
            <person name="Brunk B."/>
            <person name="Grigg M.E."/>
            <person name="Howard J.C."/>
            <person name="Parkinson J."/>
            <person name="Roos D.S."/>
            <person name="Trees A.J."/>
            <person name="Berriman M."/>
            <person name="Pain A."/>
            <person name="Wastling J.M."/>
        </authorList>
    </citation>
    <scope>NUCLEOTIDE SEQUENCE [LARGE SCALE GENOMIC DNA]</scope>
    <source>
        <strain evidence="4">Liverpool</strain>
    </source>
</reference>
<dbReference type="InterPro" id="IPR036755">
    <property type="entry name" value="SRS_dom_sf"/>
</dbReference>
<dbReference type="EMBL" id="LN714484">
    <property type="protein sequence ID" value="CEL68121.1"/>
    <property type="molecule type" value="Genomic_DNA"/>
</dbReference>
<feature type="domain" description="SRS" evidence="1">
    <location>
        <begin position="220"/>
        <end position="352"/>
    </location>
</feature>
<evidence type="ECO:0000259" key="1">
    <source>
        <dbReference type="Pfam" id="PF04092"/>
    </source>
</evidence>
<reference evidence="2" key="1">
    <citation type="submission" date="2011-02" db="EMBL/GenBank/DDBJ databases">
        <authorList>
            <person name="Aslett M."/>
        </authorList>
    </citation>
    <scope>NUCLEOTIDE SEQUENCE</scope>
    <source>
        <strain evidence="2">Liverpool</strain>
    </source>
</reference>
<dbReference type="InterPro" id="IPR028352">
    <property type="entry name" value="Surface_antig_SAG1"/>
</dbReference>
<dbReference type="GeneID" id="13441854"/>
<reference evidence="3" key="4">
    <citation type="journal article" date="2015" name="PLoS ONE">
        <title>Comprehensive Evaluation of Toxoplasma gondii VEG and Neospora caninum LIV Genomes with Tachyzoite Stage Transcriptome and Proteome Defines Novel Transcript Features.</title>
        <authorList>
            <person name="Ramaprasad A."/>
            <person name="Mourier T."/>
            <person name="Naeem R."/>
            <person name="Malas T.B."/>
            <person name="Moussa E."/>
            <person name="Panigrahi A."/>
            <person name="Vermont S.J."/>
            <person name="Otto T.D."/>
            <person name="Wastling J."/>
            <person name="Pain A."/>
        </authorList>
    </citation>
    <scope>NUCLEOTIDE SEQUENCE</scope>
    <source>
        <strain evidence="3">Liverpool</strain>
    </source>
</reference>
<evidence type="ECO:0000313" key="2">
    <source>
        <dbReference type="EMBL" id="CBZ50820.1"/>
    </source>
</evidence>
<dbReference type="Gene3D" id="2.60.40.1320">
    <property type="entry name" value="SRS domain"/>
    <property type="match status" value="2"/>
</dbReference>
<reference evidence="2" key="2">
    <citation type="submission" date="2011-03" db="EMBL/GenBank/DDBJ databases">
        <title>Comparative genomics and transcriptomics of Neospora caninum and Toxoplasma gondii.</title>
        <authorList>
            <person name="Reid A.J."/>
            <person name="Sohal A."/>
            <person name="Harris D."/>
            <person name="Quail M."/>
            <person name="Sanders M."/>
            <person name="Berriman M."/>
            <person name="Wastling J.M."/>
            <person name="Pain A."/>
        </authorList>
    </citation>
    <scope>NUCLEOTIDE SEQUENCE</scope>
    <source>
        <strain evidence="2">Liverpool</strain>
    </source>
</reference>
<dbReference type="InParanoid" id="F0VAW2"/>
<feature type="domain" description="SRS" evidence="1">
    <location>
        <begin position="80"/>
        <end position="209"/>
    </location>
</feature>
<dbReference type="Proteomes" id="UP000007494">
    <property type="component" value="Chromosome IX"/>
</dbReference>
<dbReference type="Pfam" id="PF04092">
    <property type="entry name" value="SAG"/>
    <property type="match status" value="2"/>
</dbReference>